<dbReference type="PANTHER" id="PTHR10033">
    <property type="entry name" value="CALSEQUESTRIN"/>
    <property type="match status" value="1"/>
</dbReference>
<dbReference type="Gene3D" id="3.40.30.10">
    <property type="entry name" value="Glutaredoxin"/>
    <property type="match status" value="2"/>
</dbReference>
<comment type="function">
    <text evidence="6">Calsequestrin is a high-capacity, moderate affinity, calcium-binding protein and thus acts as an internal calcium store in muscle.</text>
</comment>
<dbReference type="GO" id="GO:0033018">
    <property type="term" value="C:sarcoplasmic reticulum lumen"/>
    <property type="evidence" value="ECO:0007669"/>
    <property type="project" value="UniProtKB-SubCell"/>
</dbReference>
<accession>A0AAJ7WLV2</accession>
<dbReference type="PANTHER" id="PTHR10033:SF0">
    <property type="entry name" value="CALSEQUESTRIN"/>
    <property type="match status" value="1"/>
</dbReference>
<dbReference type="CDD" id="cd03066">
    <property type="entry name" value="PDI_b_Calsequestrin_middle"/>
    <property type="match status" value="1"/>
</dbReference>
<keyword evidence="4" id="KW-0703">Sarcoplasmic reticulum</keyword>
<evidence type="ECO:0000256" key="6">
    <source>
        <dbReference type="RuleBase" id="RU000648"/>
    </source>
</evidence>
<dbReference type="GO" id="GO:0051279">
    <property type="term" value="P:regulation of release of sequestered calcium ion into cytosol"/>
    <property type="evidence" value="ECO:0007669"/>
    <property type="project" value="TreeGrafter"/>
</dbReference>
<dbReference type="InterPro" id="IPR036249">
    <property type="entry name" value="Thioredoxin-like_sf"/>
</dbReference>
<protein>
    <recommendedName>
        <fullName evidence="6">Calsequestrin</fullName>
    </recommendedName>
</protein>
<dbReference type="Pfam" id="PF01216">
    <property type="entry name" value="Calsequestrin"/>
    <property type="match status" value="1"/>
</dbReference>
<dbReference type="GO" id="GO:0030018">
    <property type="term" value="C:Z disc"/>
    <property type="evidence" value="ECO:0007669"/>
    <property type="project" value="TreeGrafter"/>
</dbReference>
<evidence type="ECO:0000256" key="2">
    <source>
        <dbReference type="ARBA" id="ARBA00010987"/>
    </source>
</evidence>
<keyword evidence="5" id="KW-0514">Muscle protein</keyword>
<evidence type="ECO:0000313" key="8">
    <source>
        <dbReference type="RefSeq" id="XP_032801308.1"/>
    </source>
</evidence>
<evidence type="ECO:0000256" key="3">
    <source>
        <dbReference type="ARBA" id="ARBA00022837"/>
    </source>
</evidence>
<evidence type="ECO:0000256" key="5">
    <source>
        <dbReference type="ARBA" id="ARBA00023179"/>
    </source>
</evidence>
<comment type="similarity">
    <text evidence="2 6">Belongs to the calsequestrin family.</text>
</comment>
<keyword evidence="3 6" id="KW-0106">Calcium</keyword>
<evidence type="ECO:0000256" key="4">
    <source>
        <dbReference type="ARBA" id="ARBA00022951"/>
    </source>
</evidence>
<dbReference type="GO" id="GO:0005509">
    <property type="term" value="F:calcium ion binding"/>
    <property type="evidence" value="ECO:0007669"/>
    <property type="project" value="InterPro"/>
</dbReference>
<name>A0AAJ7WLV2_PETMA</name>
<proteinExistence type="inferred from homology"/>
<dbReference type="InterPro" id="IPR041858">
    <property type="entry name" value="Calsequestrin_middle_dom"/>
</dbReference>
<dbReference type="RefSeq" id="XP_032801308.1">
    <property type="nucleotide sequence ID" value="XM_032945417.1"/>
</dbReference>
<evidence type="ECO:0000256" key="1">
    <source>
        <dbReference type="ARBA" id="ARBA00004564"/>
    </source>
</evidence>
<dbReference type="KEGG" id="pmrn:116938312"/>
<dbReference type="PRINTS" id="PR00312">
    <property type="entry name" value="CALSEQUESTRN"/>
</dbReference>
<comment type="subcellular location">
    <subcellularLocation>
        <location evidence="1">Sarcoplasmic reticulum lumen</location>
    </subcellularLocation>
</comment>
<keyword evidence="7" id="KW-1185">Reference proteome</keyword>
<dbReference type="AlphaFoldDB" id="A0AAJ7WLV2"/>
<gene>
    <name evidence="8" type="primary">LOC116938312</name>
</gene>
<dbReference type="SUPFAM" id="SSF52833">
    <property type="entry name" value="Thioredoxin-like"/>
    <property type="match status" value="2"/>
</dbReference>
<feature type="non-terminal residue" evidence="8">
    <location>
        <position position="261"/>
    </location>
</feature>
<dbReference type="InterPro" id="IPR001393">
    <property type="entry name" value="Calsequestrin"/>
</dbReference>
<sequence>MPAVPLATASTASTASGLGFPRYDGVDRVLDLSARNYKSALSSHAALGVLLHHPLEAGDPVAAKQHAMTELVLEMAAQVLEARGVAFALLDAEDDKKVARKLGVTEVDSMFIFKDDHVVEFDGEFSADVIVEFILDLLEDPVEMLTGDAELRAFHSVDEIPKVAGYFKNDQSEHYKAYEDAAKDFQPYIPFYATFDKATAKKLSLKLNEVDFYEPFTSKAVSIPDKPHTEEELVAFIKAHRRATLRKLRPEDMYETWVSGW</sequence>
<dbReference type="Proteomes" id="UP001318040">
    <property type="component" value="Unplaced"/>
</dbReference>
<evidence type="ECO:0000313" key="7">
    <source>
        <dbReference type="Proteomes" id="UP001318040"/>
    </source>
</evidence>
<dbReference type="FunFam" id="3.40.30.10:FF:000031">
    <property type="entry name" value="Calsequestrin"/>
    <property type="match status" value="1"/>
</dbReference>
<organism evidence="7 8">
    <name type="scientific">Petromyzon marinus</name>
    <name type="common">Sea lamprey</name>
    <dbReference type="NCBI Taxonomy" id="7757"/>
    <lineage>
        <taxon>Eukaryota</taxon>
        <taxon>Metazoa</taxon>
        <taxon>Chordata</taxon>
        <taxon>Craniata</taxon>
        <taxon>Vertebrata</taxon>
        <taxon>Cyclostomata</taxon>
        <taxon>Hyperoartia</taxon>
        <taxon>Petromyzontiformes</taxon>
        <taxon>Petromyzontidae</taxon>
        <taxon>Petromyzon</taxon>
    </lineage>
</organism>
<reference evidence="8" key="1">
    <citation type="submission" date="2025-08" db="UniProtKB">
        <authorList>
            <consortium name="RefSeq"/>
        </authorList>
    </citation>
    <scope>IDENTIFICATION</scope>
    <source>
        <tissue evidence="8">Sperm</tissue>
    </source>
</reference>